<accession>C4JST0</accession>
<dbReference type="AlphaFoldDB" id="C4JST0"/>
<keyword evidence="3" id="KW-1185">Reference proteome</keyword>
<organism evidence="2 3">
    <name type="scientific">Uncinocarpus reesii (strain UAMH 1704)</name>
    <dbReference type="NCBI Taxonomy" id="336963"/>
    <lineage>
        <taxon>Eukaryota</taxon>
        <taxon>Fungi</taxon>
        <taxon>Dikarya</taxon>
        <taxon>Ascomycota</taxon>
        <taxon>Pezizomycotina</taxon>
        <taxon>Eurotiomycetes</taxon>
        <taxon>Eurotiomycetidae</taxon>
        <taxon>Onygenales</taxon>
        <taxon>Onygenaceae</taxon>
        <taxon>Uncinocarpus</taxon>
    </lineage>
</organism>
<evidence type="ECO:0000313" key="2">
    <source>
        <dbReference type="EMBL" id="EEP80677.1"/>
    </source>
</evidence>
<dbReference type="EMBL" id="CH476617">
    <property type="protein sequence ID" value="EEP80677.1"/>
    <property type="molecule type" value="Genomic_DNA"/>
</dbReference>
<evidence type="ECO:0000256" key="1">
    <source>
        <dbReference type="SAM" id="MobiDB-lite"/>
    </source>
</evidence>
<dbReference type="VEuPathDB" id="FungiDB:UREG_05519"/>
<name>C4JST0_UNCRE</name>
<feature type="region of interest" description="Disordered" evidence="1">
    <location>
        <begin position="23"/>
        <end position="50"/>
    </location>
</feature>
<reference evidence="3" key="1">
    <citation type="journal article" date="2009" name="Genome Res.">
        <title>Comparative genomic analyses of the human fungal pathogens Coccidioides and their relatives.</title>
        <authorList>
            <person name="Sharpton T.J."/>
            <person name="Stajich J.E."/>
            <person name="Rounsley S.D."/>
            <person name="Gardner M.J."/>
            <person name="Wortman J.R."/>
            <person name="Jordar V.S."/>
            <person name="Maiti R."/>
            <person name="Kodira C.D."/>
            <person name="Neafsey D.E."/>
            <person name="Zeng Q."/>
            <person name="Hung C.-Y."/>
            <person name="McMahan C."/>
            <person name="Muszewska A."/>
            <person name="Grynberg M."/>
            <person name="Mandel M.A."/>
            <person name="Kellner E.M."/>
            <person name="Barker B.M."/>
            <person name="Galgiani J.N."/>
            <person name="Orbach M.J."/>
            <person name="Kirkland T.N."/>
            <person name="Cole G.T."/>
            <person name="Henn M.R."/>
            <person name="Birren B.W."/>
            <person name="Taylor J.W."/>
        </authorList>
    </citation>
    <scope>NUCLEOTIDE SEQUENCE [LARGE SCALE GENOMIC DNA]</scope>
    <source>
        <strain evidence="3">UAMH 1704</strain>
    </source>
</reference>
<protein>
    <submittedName>
        <fullName evidence="2">Uncharacterized protein</fullName>
    </submittedName>
</protein>
<dbReference type="GeneID" id="8443426"/>
<dbReference type="RefSeq" id="XP_002584830.1">
    <property type="nucleotide sequence ID" value="XM_002584784.1"/>
</dbReference>
<dbReference type="InParanoid" id="C4JST0"/>
<evidence type="ECO:0000313" key="3">
    <source>
        <dbReference type="Proteomes" id="UP000002058"/>
    </source>
</evidence>
<sequence>MAKGSPLLLGSIGYTGLIAAAQSASSHAQKRRWQKSSVNADGRFDGPTPKPNRRLQLIQQCSPSQVSFHLPMHFTHLWPHREREQDERAVDKNASQSPIFDWWHKHPRFDLHPTTQDTTKPLG</sequence>
<dbReference type="KEGG" id="ure:UREG_05519"/>
<gene>
    <name evidence="2" type="ORF">UREG_05519</name>
</gene>
<dbReference type="Proteomes" id="UP000002058">
    <property type="component" value="Unassembled WGS sequence"/>
</dbReference>
<proteinExistence type="predicted"/>
<dbReference type="HOGENOM" id="CLU_2016909_0_0_1"/>